<dbReference type="AlphaFoldDB" id="A0A1Q9QVD1"/>
<accession>A0A1Q9QVD1</accession>
<dbReference type="PANTHER" id="PTHR43415">
    <property type="entry name" value="SPERMIDINE N(1)-ACETYLTRANSFERASE"/>
    <property type="match status" value="1"/>
</dbReference>
<dbReference type="InterPro" id="IPR000182">
    <property type="entry name" value="GNAT_dom"/>
</dbReference>
<evidence type="ECO:0000259" key="1">
    <source>
        <dbReference type="PROSITE" id="PS51186"/>
    </source>
</evidence>
<proteinExistence type="predicted"/>
<dbReference type="GO" id="GO:0016747">
    <property type="term" value="F:acyltransferase activity, transferring groups other than amino-acyl groups"/>
    <property type="evidence" value="ECO:0007669"/>
    <property type="project" value="InterPro"/>
</dbReference>
<dbReference type="Gene3D" id="3.40.630.30">
    <property type="match status" value="1"/>
</dbReference>
<dbReference type="PROSITE" id="PS51186">
    <property type="entry name" value="GNAT"/>
    <property type="match status" value="1"/>
</dbReference>
<dbReference type="Proteomes" id="UP000186736">
    <property type="component" value="Unassembled WGS sequence"/>
</dbReference>
<dbReference type="Pfam" id="PF00583">
    <property type="entry name" value="Acetyltransf_1"/>
    <property type="match status" value="1"/>
</dbReference>
<dbReference type="NCBIfam" id="TIGR03585">
    <property type="entry name" value="PseH"/>
    <property type="match status" value="1"/>
</dbReference>
<name>A0A1Q9QVD1_PSEPU</name>
<dbReference type="PANTHER" id="PTHR43415:SF3">
    <property type="entry name" value="GNAT-FAMILY ACETYLTRANSFERASE"/>
    <property type="match status" value="1"/>
</dbReference>
<dbReference type="CDD" id="cd04301">
    <property type="entry name" value="NAT_SF"/>
    <property type="match status" value="1"/>
</dbReference>
<dbReference type="SUPFAM" id="SSF55729">
    <property type="entry name" value="Acyl-CoA N-acyltransferases (Nat)"/>
    <property type="match status" value="1"/>
</dbReference>
<feature type="domain" description="N-acetyltransferase" evidence="1">
    <location>
        <begin position="26"/>
        <end position="175"/>
    </location>
</feature>
<comment type="caution">
    <text evidence="2">The sequence shown here is derived from an EMBL/GenBank/DDBJ whole genome shotgun (WGS) entry which is preliminary data.</text>
</comment>
<protein>
    <recommendedName>
        <fullName evidence="1">N-acetyltransferase domain-containing protein</fullName>
    </recommendedName>
</protein>
<dbReference type="EMBL" id="MKZO01000075">
    <property type="protein sequence ID" value="OLS58992.1"/>
    <property type="molecule type" value="Genomic_DNA"/>
</dbReference>
<dbReference type="InterPro" id="IPR016181">
    <property type="entry name" value="Acyl_CoA_acyltransferase"/>
</dbReference>
<reference evidence="2 3" key="1">
    <citation type="submission" date="2016-10" db="EMBL/GenBank/DDBJ databases">
        <title>Genome Sequence of Pseudomonas putida GM4FR.</title>
        <authorList>
            <person name="Poehlein A."/>
            <person name="Wemheuer F."/>
            <person name="Hollensteiner J."/>
            <person name="Wemheuer B."/>
        </authorList>
    </citation>
    <scope>NUCLEOTIDE SEQUENCE [LARGE SCALE GENOMIC DNA]</scope>
    <source>
        <strain evidence="2 3">GM4FR</strain>
    </source>
</reference>
<dbReference type="InterPro" id="IPR020036">
    <property type="entry name" value="PseH"/>
</dbReference>
<evidence type="ECO:0000313" key="3">
    <source>
        <dbReference type="Proteomes" id="UP000186736"/>
    </source>
</evidence>
<evidence type="ECO:0000313" key="2">
    <source>
        <dbReference type="EMBL" id="OLS58992.1"/>
    </source>
</evidence>
<gene>
    <name evidence="2" type="ORF">PSEMO_59520</name>
</gene>
<sequence length="194" mass="22104">MIFSRQPLVLPMHFINILDTSLAVQARVRDLRNHIDVRRFMYSSHEISIDEHGQWLASLVGNQRQRVFVVMLDDQVAGIVSLNAINAAHRTADWAFYLDPALQGRGVGSLVEFWLLDHAFNEAGLEKLNCEVLESNTAVVKMHCKFGFSQEGVRRQNILKDGARLDVVLLGITRAEWQAQRPTMRGIVERLSRK</sequence>
<organism evidence="2 3">
    <name type="scientific">Pseudomonas putida</name>
    <name type="common">Arthrobacter siderocapsulatus</name>
    <dbReference type="NCBI Taxonomy" id="303"/>
    <lineage>
        <taxon>Bacteria</taxon>
        <taxon>Pseudomonadati</taxon>
        <taxon>Pseudomonadota</taxon>
        <taxon>Gammaproteobacteria</taxon>
        <taxon>Pseudomonadales</taxon>
        <taxon>Pseudomonadaceae</taxon>
        <taxon>Pseudomonas</taxon>
    </lineage>
</organism>